<dbReference type="Pfam" id="PF00005">
    <property type="entry name" value="ABC_tran"/>
    <property type="match status" value="2"/>
</dbReference>
<comment type="function">
    <text evidence="7">Involved in beta-(1--&gt;2)glucan export. Transmembrane domains (TMD) form a pore in the inner membrane and the ATP-binding domain (NBD) is responsible for energy generation.</text>
</comment>
<evidence type="ECO:0000256" key="7">
    <source>
        <dbReference type="ARBA" id="ARBA00024722"/>
    </source>
</evidence>
<dbReference type="InterPro" id="IPR017871">
    <property type="entry name" value="ABC_transporter-like_CS"/>
</dbReference>
<dbReference type="PANTHER" id="PTHR43790:SF9">
    <property type="entry name" value="GALACTOFURANOSE TRANSPORTER ATP-BINDING PROTEIN YTFR"/>
    <property type="match status" value="1"/>
</dbReference>
<dbReference type="SUPFAM" id="SSF52540">
    <property type="entry name" value="P-loop containing nucleoside triphosphate hydrolases"/>
    <property type="match status" value="2"/>
</dbReference>
<keyword evidence="5" id="KW-0547">Nucleotide-binding</keyword>
<gene>
    <name evidence="9" type="ORF">JQ615_33755</name>
</gene>
<feature type="domain" description="ABC transporter" evidence="8">
    <location>
        <begin position="2"/>
        <end position="238"/>
    </location>
</feature>
<evidence type="ECO:0000313" key="10">
    <source>
        <dbReference type="Proteomes" id="UP001315278"/>
    </source>
</evidence>
<dbReference type="InterPro" id="IPR027417">
    <property type="entry name" value="P-loop_NTPase"/>
</dbReference>
<feature type="domain" description="ABC transporter" evidence="8">
    <location>
        <begin position="251"/>
        <end position="494"/>
    </location>
</feature>
<keyword evidence="6 9" id="KW-0067">ATP-binding</keyword>
<dbReference type="CDD" id="cd03216">
    <property type="entry name" value="ABC_Carb_Monos_I"/>
    <property type="match status" value="1"/>
</dbReference>
<comment type="similarity">
    <text evidence="1">Belongs to the ABC transporter superfamily.</text>
</comment>
<dbReference type="PROSITE" id="PS00211">
    <property type="entry name" value="ABC_TRANSPORTER_1"/>
    <property type="match status" value="1"/>
</dbReference>
<keyword evidence="3" id="KW-0762">Sugar transport</keyword>
<dbReference type="EMBL" id="JAFCJH010000052">
    <property type="protein sequence ID" value="MBR0800346.1"/>
    <property type="molecule type" value="Genomic_DNA"/>
</dbReference>
<name>A0ABS5FU43_9BRAD</name>
<dbReference type="PANTHER" id="PTHR43790">
    <property type="entry name" value="CARBOHYDRATE TRANSPORT ATP-BINDING PROTEIN MG119-RELATED"/>
    <property type="match status" value="1"/>
</dbReference>
<organism evidence="9 10">
    <name type="scientific">Bradyrhizobium jicamae</name>
    <dbReference type="NCBI Taxonomy" id="280332"/>
    <lineage>
        <taxon>Bacteria</taxon>
        <taxon>Pseudomonadati</taxon>
        <taxon>Pseudomonadota</taxon>
        <taxon>Alphaproteobacteria</taxon>
        <taxon>Hyphomicrobiales</taxon>
        <taxon>Nitrobacteraceae</taxon>
        <taxon>Bradyrhizobium</taxon>
    </lineage>
</organism>
<keyword evidence="4" id="KW-0677">Repeat</keyword>
<sequence length="496" mass="53919">MLKLAGISKSFPGVRALNGVHLHVQPGEIHGLLGENGAGKSTLIKIIAGADAPDEGEMDFADAPVQWSSPREAKQHGIHVVYQEFALFPQRSVAENIFIGHERRNRFRLLDHARTRREATQLLQRLGVSLNVNAAVSSLSVADQQMVEIARAMVHNVKLLVLDEPTAVIAGREVAVLFELLRRLRETGVSVLFISHRLDEVFAICDRVTVLKDGRLVGTHDIRDVTRQRLISMMVGRDLGDLFPPRTMTARSSETILRTEGVTVGERVRDVSIELRRGEIAALAGMVGAGRSELALGLFGAMPLRSGVIHLAGQRITSMTPARAIGLGMGLVTEDRKSQGLAMLLDIAANISGPALSEVAKHGLIDRRLESEVAAREIERYRITCRGPGTKVATMSGGNQQKVIVARWARICRSVLILDEPTRGIDVGAKAEIYRIMRELARSGVAILMISSELTEVIGMADRIIVMREGRVTGELPGGAATEEDIMHLATSENAA</sequence>
<dbReference type="PROSITE" id="PS50893">
    <property type="entry name" value="ABC_TRANSPORTER_2"/>
    <property type="match status" value="2"/>
</dbReference>
<comment type="caution">
    <text evidence="9">The sequence shown here is derived from an EMBL/GenBank/DDBJ whole genome shotgun (WGS) entry which is preliminary data.</text>
</comment>
<proteinExistence type="inferred from homology"/>
<evidence type="ECO:0000256" key="2">
    <source>
        <dbReference type="ARBA" id="ARBA00022448"/>
    </source>
</evidence>
<keyword evidence="2" id="KW-0813">Transport</keyword>
<dbReference type="GO" id="GO:0005524">
    <property type="term" value="F:ATP binding"/>
    <property type="evidence" value="ECO:0007669"/>
    <property type="project" value="UniProtKB-KW"/>
</dbReference>
<reference evidence="10" key="1">
    <citation type="journal article" date="2021" name="ISME J.">
        <title>Evolutionary origin and ecological implication of a unique nif island in free-living Bradyrhizobium lineages.</title>
        <authorList>
            <person name="Tao J."/>
        </authorList>
    </citation>
    <scope>NUCLEOTIDE SEQUENCE [LARGE SCALE GENOMIC DNA]</scope>
    <source>
        <strain evidence="10">SZCCT0434</strain>
    </source>
</reference>
<dbReference type="InterPro" id="IPR050107">
    <property type="entry name" value="ABC_carbohydrate_import_ATPase"/>
</dbReference>
<evidence type="ECO:0000256" key="5">
    <source>
        <dbReference type="ARBA" id="ARBA00022741"/>
    </source>
</evidence>
<evidence type="ECO:0000256" key="3">
    <source>
        <dbReference type="ARBA" id="ARBA00022597"/>
    </source>
</evidence>
<evidence type="ECO:0000256" key="6">
    <source>
        <dbReference type="ARBA" id="ARBA00022840"/>
    </source>
</evidence>
<dbReference type="Gene3D" id="3.40.50.300">
    <property type="entry name" value="P-loop containing nucleotide triphosphate hydrolases"/>
    <property type="match status" value="2"/>
</dbReference>
<protein>
    <submittedName>
        <fullName evidence="9">Sugar ABC transporter ATP-binding protein</fullName>
    </submittedName>
</protein>
<dbReference type="CDD" id="cd03215">
    <property type="entry name" value="ABC_Carb_Monos_II"/>
    <property type="match status" value="1"/>
</dbReference>
<dbReference type="SMART" id="SM00382">
    <property type="entry name" value="AAA"/>
    <property type="match status" value="2"/>
</dbReference>
<evidence type="ECO:0000313" key="9">
    <source>
        <dbReference type="EMBL" id="MBR0800346.1"/>
    </source>
</evidence>
<evidence type="ECO:0000256" key="4">
    <source>
        <dbReference type="ARBA" id="ARBA00022737"/>
    </source>
</evidence>
<dbReference type="InterPro" id="IPR003439">
    <property type="entry name" value="ABC_transporter-like_ATP-bd"/>
</dbReference>
<evidence type="ECO:0000259" key="8">
    <source>
        <dbReference type="PROSITE" id="PS50893"/>
    </source>
</evidence>
<dbReference type="Proteomes" id="UP001315278">
    <property type="component" value="Unassembled WGS sequence"/>
</dbReference>
<dbReference type="InterPro" id="IPR003593">
    <property type="entry name" value="AAA+_ATPase"/>
</dbReference>
<accession>A0ABS5FU43</accession>
<evidence type="ECO:0000256" key="1">
    <source>
        <dbReference type="ARBA" id="ARBA00005417"/>
    </source>
</evidence>
<keyword evidence="10" id="KW-1185">Reference proteome</keyword>
<dbReference type="RefSeq" id="WP_212494771.1">
    <property type="nucleotide sequence ID" value="NZ_JAFCJH010000052.1"/>
</dbReference>